<dbReference type="RefSeq" id="WP_048310494.1">
    <property type="nucleotide sequence ID" value="NZ_CP119526.1"/>
</dbReference>
<dbReference type="EMBL" id="LELK01000001">
    <property type="protein sequence ID" value="KMM39324.1"/>
    <property type="molecule type" value="Genomic_DNA"/>
</dbReference>
<dbReference type="OrthoDB" id="118635at2"/>
<organism evidence="4 5">
    <name type="scientific">Guptibacillus hwajinpoensis</name>
    <dbReference type="NCBI Taxonomy" id="208199"/>
    <lineage>
        <taxon>Bacteria</taxon>
        <taxon>Bacillati</taxon>
        <taxon>Bacillota</taxon>
        <taxon>Bacilli</taxon>
        <taxon>Bacillales</taxon>
        <taxon>Guptibacillaceae</taxon>
        <taxon>Guptibacillus</taxon>
    </lineage>
</organism>
<dbReference type="Proteomes" id="UP000035996">
    <property type="component" value="Unassembled WGS sequence"/>
</dbReference>
<feature type="binding site" evidence="3">
    <location>
        <position position="48"/>
    </location>
    <ligand>
        <name>a divalent metal cation</name>
        <dbReference type="ChEBI" id="CHEBI:60240"/>
    </ligand>
</feature>
<dbReference type="GO" id="GO:0046872">
    <property type="term" value="F:metal ion binding"/>
    <property type="evidence" value="ECO:0007669"/>
    <property type="project" value="UniProtKB-KW"/>
</dbReference>
<dbReference type="AlphaFoldDB" id="A0A0J6D4R5"/>
<keyword evidence="2 3" id="KW-0479">Metal-binding</keyword>
<gene>
    <name evidence="4" type="ORF">AB986_08965</name>
</gene>
<name>A0A0J6D4R5_9BACL</name>
<dbReference type="STRING" id="157733.AB986_08965"/>
<comment type="caution">
    <text evidence="4">The sequence shown here is derived from an EMBL/GenBank/DDBJ whole genome shotgun (WGS) entry which is preliminary data.</text>
</comment>
<dbReference type="Gene3D" id="1.20.120.450">
    <property type="entry name" value="dinb family like domain"/>
    <property type="match status" value="1"/>
</dbReference>
<accession>A0A0J6D4R5</accession>
<dbReference type="SUPFAM" id="SSF109854">
    <property type="entry name" value="DinB/YfiT-like putative metalloenzymes"/>
    <property type="match status" value="1"/>
</dbReference>
<protein>
    <recommendedName>
        <fullName evidence="6">Damage-inducible protein DinB</fullName>
    </recommendedName>
</protein>
<evidence type="ECO:0000256" key="1">
    <source>
        <dbReference type="ARBA" id="ARBA00008635"/>
    </source>
</evidence>
<evidence type="ECO:0008006" key="6">
    <source>
        <dbReference type="Google" id="ProtNLM"/>
    </source>
</evidence>
<feature type="binding site" evidence="3">
    <location>
        <position position="135"/>
    </location>
    <ligand>
        <name>a divalent metal cation</name>
        <dbReference type="ChEBI" id="CHEBI:60240"/>
    </ligand>
</feature>
<evidence type="ECO:0000313" key="5">
    <source>
        <dbReference type="Proteomes" id="UP000035996"/>
    </source>
</evidence>
<keyword evidence="5" id="KW-1185">Reference proteome</keyword>
<dbReference type="InterPro" id="IPR034660">
    <property type="entry name" value="DinB/YfiT-like"/>
</dbReference>
<reference evidence="4" key="1">
    <citation type="submission" date="2015-06" db="EMBL/GenBank/DDBJ databases">
        <authorList>
            <person name="Liu B."/>
            <person name="Wang J."/>
            <person name="Zhu Y."/>
            <person name="Liu G."/>
            <person name="Chen Q."/>
            <person name="Zheng C."/>
            <person name="Che J."/>
            <person name="Ge C."/>
            <person name="Shi H."/>
            <person name="Pan Z."/>
            <person name="Liu X."/>
        </authorList>
    </citation>
    <scope>NUCLEOTIDE SEQUENCE [LARGE SCALE GENOMIC DNA]</scope>
    <source>
        <strain evidence="4">DSM 16346</strain>
    </source>
</reference>
<evidence type="ECO:0000256" key="2">
    <source>
        <dbReference type="ARBA" id="ARBA00022723"/>
    </source>
</evidence>
<comment type="similarity">
    <text evidence="1">Belongs to the DinB family.</text>
</comment>
<dbReference type="PANTHER" id="PTHR37302:SF3">
    <property type="entry name" value="DAMAGE-INDUCIBLE PROTEIN DINB"/>
    <property type="match status" value="1"/>
</dbReference>
<evidence type="ECO:0000313" key="4">
    <source>
        <dbReference type="EMBL" id="KMM39324.1"/>
    </source>
</evidence>
<proteinExistence type="inferred from homology"/>
<dbReference type="Pfam" id="PF05163">
    <property type="entry name" value="DinB"/>
    <property type="match status" value="1"/>
</dbReference>
<evidence type="ECO:0000256" key="3">
    <source>
        <dbReference type="PIRSR" id="PIRSR607837-1"/>
    </source>
</evidence>
<dbReference type="InterPro" id="IPR007837">
    <property type="entry name" value="DinB"/>
</dbReference>
<feature type="binding site" evidence="3">
    <location>
        <position position="131"/>
    </location>
    <ligand>
        <name>a divalent metal cation</name>
        <dbReference type="ChEBI" id="CHEBI:60240"/>
    </ligand>
</feature>
<dbReference type="PATRIC" id="fig|157733.3.peg.4084"/>
<sequence>MNVLKEQYDWIMHTRKLLFHFCENVNQEDYVKEIDALGGNSMRALHQHAAECYFYWLGKVGLKDPDFSERPEQAKDVNDMRELFDTVDQLVIRFLDRFEGQEDEKISRTENVDNEENEFSVLWLYTHTSTHEFHHKGQIVWLARHLGYEPPDTDLITAADINRFSAYPEQR</sequence>
<dbReference type="PANTHER" id="PTHR37302">
    <property type="entry name" value="SLR1116 PROTEIN"/>
    <property type="match status" value="1"/>
</dbReference>